<dbReference type="Proteomes" id="UP000006253">
    <property type="component" value="Unassembled WGS sequence"/>
</dbReference>
<dbReference type="AlphaFoldDB" id="A0A0E2AYJ7"/>
<gene>
    <name evidence="1" type="ORF">LEP1GSC081_0163</name>
</gene>
<proteinExistence type="predicted"/>
<comment type="caution">
    <text evidence="1">The sequence shown here is derived from an EMBL/GenBank/DDBJ whole genome shotgun (WGS) entry which is preliminary data.</text>
</comment>
<reference evidence="1 2" key="1">
    <citation type="submission" date="2012-10" db="EMBL/GenBank/DDBJ databases">
        <authorList>
            <person name="Harkins D.M."/>
            <person name="Durkin A.S."/>
            <person name="Brinkac L.M."/>
            <person name="Selengut J.D."/>
            <person name="Sanka R."/>
            <person name="DePew J."/>
            <person name="Purushe J."/>
            <person name="Peacock S.J."/>
            <person name="Thaipadungpanit J."/>
            <person name="Wuthiekanun V.W."/>
            <person name="Day N.P."/>
            <person name="Vinetz J.M."/>
            <person name="Sutton G.G."/>
            <person name="Nelson W.C."/>
            <person name="Fouts D.E."/>
        </authorList>
    </citation>
    <scope>NUCLEOTIDE SEQUENCE [LARGE SCALE GENOMIC DNA]</scope>
    <source>
        <strain evidence="1 2">H1</strain>
    </source>
</reference>
<dbReference type="RefSeq" id="WP_004767107.1">
    <property type="nucleotide sequence ID" value="NZ_AHMY02000069.1"/>
</dbReference>
<evidence type="ECO:0000313" key="1">
    <source>
        <dbReference type="EMBL" id="EKO13574.1"/>
    </source>
</evidence>
<organism evidence="1 2">
    <name type="scientific">Leptospira kirschneri str. H1</name>
    <dbReference type="NCBI Taxonomy" id="1049966"/>
    <lineage>
        <taxon>Bacteria</taxon>
        <taxon>Pseudomonadati</taxon>
        <taxon>Spirochaetota</taxon>
        <taxon>Spirochaetia</taxon>
        <taxon>Leptospirales</taxon>
        <taxon>Leptospiraceae</taxon>
        <taxon>Leptospira</taxon>
    </lineage>
</organism>
<dbReference type="Pfam" id="PF08877">
    <property type="entry name" value="MepB-like"/>
    <property type="match status" value="1"/>
</dbReference>
<accession>A0A0E2AYJ7</accession>
<dbReference type="InterPro" id="IPR038231">
    <property type="entry name" value="MepB-like_sf"/>
</dbReference>
<dbReference type="InterPro" id="IPR011235">
    <property type="entry name" value="MepB-like"/>
</dbReference>
<sequence>MKLTRTELIEILDNFQKNVLKPCDVSVESLFFENEGSDYGACNFKLKKWKVTFRVAKITPKKVGQFVTLWKRNVQGQIQPYDIQEGIDYFIIFIYDKNHTGQFIFTKDVLLRQGILNGNKEGKLGFRVYPSWDVPYNQQAKKTQKWQLEYFLENPKKDSNKADRVKHFLKL</sequence>
<evidence type="ECO:0000313" key="2">
    <source>
        <dbReference type="Proteomes" id="UP000006253"/>
    </source>
</evidence>
<protein>
    <submittedName>
        <fullName evidence="1">MepB protein</fullName>
    </submittedName>
</protein>
<dbReference type="EMBL" id="AHMY02000069">
    <property type="protein sequence ID" value="EKO13574.1"/>
    <property type="molecule type" value="Genomic_DNA"/>
</dbReference>
<dbReference type="PIRSF" id="PIRSF032285">
    <property type="entry name" value="UCP032285"/>
    <property type="match status" value="1"/>
</dbReference>
<name>A0A0E2AYJ7_9LEPT</name>
<dbReference type="Gene3D" id="3.40.1350.140">
    <property type="entry name" value="MepB-like"/>
    <property type="match status" value="1"/>
</dbReference>